<feature type="chain" id="PRO_5032905557" evidence="1">
    <location>
        <begin position="20"/>
        <end position="248"/>
    </location>
</feature>
<keyword evidence="1" id="KW-0732">Signal</keyword>
<feature type="signal peptide" evidence="1">
    <location>
        <begin position="1"/>
        <end position="19"/>
    </location>
</feature>
<gene>
    <name evidence="2" type="ORF">HH304_00540</name>
</gene>
<organism evidence="2 3">
    <name type="scientific">Marinigracilibium pacificum</name>
    <dbReference type="NCBI Taxonomy" id="2729599"/>
    <lineage>
        <taxon>Bacteria</taxon>
        <taxon>Pseudomonadati</taxon>
        <taxon>Bacteroidota</taxon>
        <taxon>Cytophagia</taxon>
        <taxon>Cytophagales</taxon>
        <taxon>Flammeovirgaceae</taxon>
        <taxon>Marinigracilibium</taxon>
    </lineage>
</organism>
<name>A0A848ISW0_9BACT</name>
<evidence type="ECO:0000313" key="2">
    <source>
        <dbReference type="EMBL" id="NMM46866.1"/>
    </source>
</evidence>
<dbReference type="RefSeq" id="WP_169677492.1">
    <property type="nucleotide sequence ID" value="NZ_JABBNU010000001.1"/>
</dbReference>
<reference evidence="2 3" key="1">
    <citation type="submission" date="2020-04" db="EMBL/GenBank/DDBJ databases">
        <title>Flammeovirgaceae bacterium KN852 isolated from deep sea.</title>
        <authorList>
            <person name="Zhang D.-C."/>
        </authorList>
    </citation>
    <scope>NUCLEOTIDE SEQUENCE [LARGE SCALE GENOMIC DNA]</scope>
    <source>
        <strain evidence="2 3">KN852</strain>
    </source>
</reference>
<evidence type="ECO:0000313" key="3">
    <source>
        <dbReference type="Proteomes" id="UP000559010"/>
    </source>
</evidence>
<sequence>MKTPALLLVIILSTFNLFSQTPTEVTIRTLAKDAKFIGTGMGGLSVEIKDSETNEVISTGMIKGATGNTGMILADSIGRYQQKANSESAKFTTILNLSKPQKIAVTVKGPLSLAAKNQITVSEEFWVIPGINTSNEGFTLELDGFAVTANSPEKIDDNSYTLKMNTVMMCGCPITSGGFWNADKMEATAMIYRNGEIIEKVKMGPGVEKNTFTGTWKPKDKGLYIIYYTLYDPRNNNTGVDETSFSIN</sequence>
<proteinExistence type="predicted"/>
<dbReference type="EMBL" id="JABBNU010000001">
    <property type="protein sequence ID" value="NMM46866.1"/>
    <property type="molecule type" value="Genomic_DNA"/>
</dbReference>
<dbReference type="AlphaFoldDB" id="A0A848ISW0"/>
<protein>
    <submittedName>
        <fullName evidence="2">Uncharacterized protein</fullName>
    </submittedName>
</protein>
<evidence type="ECO:0000256" key="1">
    <source>
        <dbReference type="SAM" id="SignalP"/>
    </source>
</evidence>
<dbReference type="Proteomes" id="UP000559010">
    <property type="component" value="Unassembled WGS sequence"/>
</dbReference>
<comment type="caution">
    <text evidence="2">The sequence shown here is derived from an EMBL/GenBank/DDBJ whole genome shotgun (WGS) entry which is preliminary data.</text>
</comment>
<keyword evidence="3" id="KW-1185">Reference proteome</keyword>
<accession>A0A848ISW0</accession>